<dbReference type="GO" id="GO:0006536">
    <property type="term" value="P:glutamate metabolic process"/>
    <property type="evidence" value="ECO:0007669"/>
    <property type="project" value="TreeGrafter"/>
</dbReference>
<feature type="compositionally biased region" description="Polar residues" evidence="3">
    <location>
        <begin position="1"/>
        <end position="10"/>
    </location>
</feature>
<dbReference type="GO" id="GO:0047820">
    <property type="term" value="F:D-glutamate cyclase activity"/>
    <property type="evidence" value="ECO:0007669"/>
    <property type="project" value="TreeGrafter"/>
</dbReference>
<reference evidence="5" key="1">
    <citation type="journal article" date="2017" name="Genome Biol.">
        <title>Comparative genomics reveals high biological diversity and specific adaptations in the industrially and medically important fungal genus Aspergillus.</title>
        <authorList>
            <person name="de Vries R.P."/>
            <person name="Riley R."/>
            <person name="Wiebenga A."/>
            <person name="Aguilar-Osorio G."/>
            <person name="Amillis S."/>
            <person name="Uchima C.A."/>
            <person name="Anderluh G."/>
            <person name="Asadollahi M."/>
            <person name="Askin M."/>
            <person name="Barry K."/>
            <person name="Battaglia E."/>
            <person name="Bayram O."/>
            <person name="Benocci T."/>
            <person name="Braus-Stromeyer S.A."/>
            <person name="Caldana C."/>
            <person name="Canovas D."/>
            <person name="Cerqueira G.C."/>
            <person name="Chen F."/>
            <person name="Chen W."/>
            <person name="Choi C."/>
            <person name="Clum A."/>
            <person name="Dos Santos R.A."/>
            <person name="Damasio A.R."/>
            <person name="Diallinas G."/>
            <person name="Emri T."/>
            <person name="Fekete E."/>
            <person name="Flipphi M."/>
            <person name="Freyberg S."/>
            <person name="Gallo A."/>
            <person name="Gournas C."/>
            <person name="Habgood R."/>
            <person name="Hainaut M."/>
            <person name="Harispe M.L."/>
            <person name="Henrissat B."/>
            <person name="Hilden K.S."/>
            <person name="Hope R."/>
            <person name="Hossain A."/>
            <person name="Karabika E."/>
            <person name="Karaffa L."/>
            <person name="Karanyi Z."/>
            <person name="Krasevec N."/>
            <person name="Kuo A."/>
            <person name="Kusch H."/>
            <person name="LaButti K."/>
            <person name="Lagendijk E.L."/>
            <person name="Lapidus A."/>
            <person name="Levasseur A."/>
            <person name="Lindquist E."/>
            <person name="Lipzen A."/>
            <person name="Logrieco A.F."/>
            <person name="MacCabe A."/>
            <person name="Maekelae M.R."/>
            <person name="Malavazi I."/>
            <person name="Melin P."/>
            <person name="Meyer V."/>
            <person name="Mielnichuk N."/>
            <person name="Miskei M."/>
            <person name="Molnar A.P."/>
            <person name="Mule G."/>
            <person name="Ngan C.Y."/>
            <person name="Orejas M."/>
            <person name="Orosz E."/>
            <person name="Ouedraogo J.P."/>
            <person name="Overkamp K.M."/>
            <person name="Park H.-S."/>
            <person name="Perrone G."/>
            <person name="Piumi F."/>
            <person name="Punt P.J."/>
            <person name="Ram A.F."/>
            <person name="Ramon A."/>
            <person name="Rauscher S."/>
            <person name="Record E."/>
            <person name="Riano-Pachon D.M."/>
            <person name="Robert V."/>
            <person name="Roehrig J."/>
            <person name="Ruller R."/>
            <person name="Salamov A."/>
            <person name="Salih N.S."/>
            <person name="Samson R.A."/>
            <person name="Sandor E."/>
            <person name="Sanguinetti M."/>
            <person name="Schuetze T."/>
            <person name="Sepcic K."/>
            <person name="Shelest E."/>
            <person name="Sherlock G."/>
            <person name="Sophianopoulou V."/>
            <person name="Squina F.M."/>
            <person name="Sun H."/>
            <person name="Susca A."/>
            <person name="Todd R.B."/>
            <person name="Tsang A."/>
            <person name="Unkles S.E."/>
            <person name="van de Wiele N."/>
            <person name="van Rossen-Uffink D."/>
            <person name="Oliveira J.V."/>
            <person name="Vesth T.C."/>
            <person name="Visser J."/>
            <person name="Yu J.-H."/>
            <person name="Zhou M."/>
            <person name="Andersen M.R."/>
            <person name="Archer D.B."/>
            <person name="Baker S.E."/>
            <person name="Benoit I."/>
            <person name="Brakhage A.A."/>
            <person name="Braus G.H."/>
            <person name="Fischer R."/>
            <person name="Frisvad J.C."/>
            <person name="Goldman G.H."/>
            <person name="Houbraken J."/>
            <person name="Oakley B."/>
            <person name="Pocsi I."/>
            <person name="Scazzocchio C."/>
            <person name="Seiboth B."/>
            <person name="vanKuyk P.A."/>
            <person name="Wortman J."/>
            <person name="Dyer P.S."/>
            <person name="Grigoriev I.V."/>
        </authorList>
    </citation>
    <scope>NUCLEOTIDE SEQUENCE [LARGE SCALE GENOMIC DNA]</scope>
    <source>
        <strain evidence="5">ATCC 16872 / CBS 172.66 / WB 5094</strain>
    </source>
</reference>
<dbReference type="GeneID" id="30976929"/>
<keyword evidence="2" id="KW-0456">Lyase</keyword>
<dbReference type="EMBL" id="KV878970">
    <property type="protein sequence ID" value="OJK04923.1"/>
    <property type="molecule type" value="Genomic_DNA"/>
</dbReference>
<dbReference type="FunFam" id="3.30.2040.10:FF:000001">
    <property type="entry name" value="D-glutamate cyclase, mitochondrial"/>
    <property type="match status" value="1"/>
</dbReference>
<dbReference type="STRING" id="690307.A0A1L9X911"/>
<dbReference type="Gene3D" id="3.40.1640.10">
    <property type="entry name" value="PSTPO5379-like"/>
    <property type="match status" value="1"/>
</dbReference>
<dbReference type="Proteomes" id="UP000184546">
    <property type="component" value="Unassembled WGS sequence"/>
</dbReference>
<dbReference type="PANTHER" id="PTHR32022:SF10">
    <property type="entry name" value="D-GLUTAMATE CYCLASE, MITOCHONDRIAL"/>
    <property type="match status" value="1"/>
</dbReference>
<feature type="region of interest" description="Disordered" evidence="3">
    <location>
        <begin position="1"/>
        <end position="29"/>
    </location>
</feature>
<accession>A0A1L9X911</accession>
<dbReference type="OMA" id="NVPMYKT"/>
<keyword evidence="5" id="KW-1185">Reference proteome</keyword>
<dbReference type="RefSeq" id="XP_020061262.1">
    <property type="nucleotide sequence ID" value="XM_020203115.1"/>
</dbReference>
<dbReference type="Gene3D" id="3.30.2040.10">
    <property type="entry name" value="PSTPO5379-like domain"/>
    <property type="match status" value="1"/>
</dbReference>
<gene>
    <name evidence="4" type="ORF">ASPACDRAFT_56336</name>
</gene>
<organism evidence="4 5">
    <name type="scientific">Aspergillus aculeatus (strain ATCC 16872 / CBS 172.66 / WB 5094)</name>
    <dbReference type="NCBI Taxonomy" id="690307"/>
    <lineage>
        <taxon>Eukaryota</taxon>
        <taxon>Fungi</taxon>
        <taxon>Dikarya</taxon>
        <taxon>Ascomycota</taxon>
        <taxon>Pezizomycotina</taxon>
        <taxon>Eurotiomycetes</taxon>
        <taxon>Eurotiomycetidae</taxon>
        <taxon>Eurotiales</taxon>
        <taxon>Aspergillaceae</taxon>
        <taxon>Aspergillus</taxon>
        <taxon>Aspergillus subgen. Circumdati</taxon>
    </lineage>
</organism>
<sequence>MTKDTLSNPPGLQPSATTKPSKTTTTTLPSHQARLASRANQITNTAGLAPGYLQANLLILPARYSQDFHQLCLRNPVACPLLGVSHQPGNPHHIQPEGCITTAEDFDIRTDCPLYRIYKHGKPIATHQKNLLPYWPNATPTPTPSPSPQPVQHEEYVSFLIGCSYSFESALTTATLPPRHQITGCLVPMYRTNIPLLPAGIFTGGRTVVSMRPYPAHEVERVRALTRPFLATHGEPVDWGWEALSRLGIRDLQAPDFGEPVPVEEGEVPVFWACGVTPQLAVEAAGDKIEGLVFAHEPGHMLVTDWREEDLVRLGRGLGV</sequence>
<evidence type="ECO:0000313" key="4">
    <source>
        <dbReference type="EMBL" id="OJK04923.1"/>
    </source>
</evidence>
<evidence type="ECO:0000256" key="1">
    <source>
        <dbReference type="ARBA" id="ARBA00007896"/>
    </source>
</evidence>
<evidence type="ECO:0000256" key="3">
    <source>
        <dbReference type="SAM" id="MobiDB-lite"/>
    </source>
</evidence>
<evidence type="ECO:0000313" key="5">
    <source>
        <dbReference type="Proteomes" id="UP000184546"/>
    </source>
</evidence>
<proteinExistence type="inferred from homology"/>
<dbReference type="SUPFAM" id="SSF160920">
    <property type="entry name" value="PSTPO5379-like"/>
    <property type="match status" value="1"/>
</dbReference>
<protein>
    <recommendedName>
        <fullName evidence="6">DUF1445 domain-containing protein</fullName>
    </recommendedName>
</protein>
<dbReference type="VEuPathDB" id="FungiDB:ASPACDRAFT_56336"/>
<dbReference type="InterPro" id="IPR009906">
    <property type="entry name" value="D-Glu_cyclase"/>
</dbReference>
<dbReference type="PANTHER" id="PTHR32022">
    <property type="entry name" value="D-GLUTAMATE CYCLASE, MITOCHONDRIAL"/>
    <property type="match status" value="1"/>
</dbReference>
<dbReference type="InterPro" id="IPR038021">
    <property type="entry name" value="Putative_hydro-lyase"/>
</dbReference>
<comment type="similarity">
    <text evidence="1">Belongs to the D-glutamate cyclase family.</text>
</comment>
<name>A0A1L9X911_ASPA1</name>
<feature type="compositionally biased region" description="Low complexity" evidence="3">
    <location>
        <begin position="14"/>
        <end position="27"/>
    </location>
</feature>
<dbReference type="OrthoDB" id="10262538at2759"/>
<evidence type="ECO:0000256" key="2">
    <source>
        <dbReference type="ARBA" id="ARBA00023239"/>
    </source>
</evidence>
<evidence type="ECO:0008006" key="6">
    <source>
        <dbReference type="Google" id="ProtNLM"/>
    </source>
</evidence>
<dbReference type="AlphaFoldDB" id="A0A1L9X911"/>
<dbReference type="Pfam" id="PF07286">
    <property type="entry name" value="D-Glu_cyclase"/>
    <property type="match status" value="1"/>
</dbReference>